<organism evidence="3 4">
    <name type="scientific">Dactylosporangium sucinum</name>
    <dbReference type="NCBI Taxonomy" id="1424081"/>
    <lineage>
        <taxon>Bacteria</taxon>
        <taxon>Bacillati</taxon>
        <taxon>Actinomycetota</taxon>
        <taxon>Actinomycetes</taxon>
        <taxon>Micromonosporales</taxon>
        <taxon>Micromonosporaceae</taxon>
        <taxon>Dactylosporangium</taxon>
    </lineage>
</organism>
<dbReference type="AlphaFoldDB" id="A0A917T6A7"/>
<reference evidence="3" key="2">
    <citation type="submission" date="2020-09" db="EMBL/GenBank/DDBJ databases">
        <authorList>
            <person name="Sun Q."/>
            <person name="Ohkuma M."/>
        </authorList>
    </citation>
    <scope>NUCLEOTIDE SEQUENCE</scope>
    <source>
        <strain evidence="3">JCM 19831</strain>
    </source>
</reference>
<feature type="compositionally biased region" description="Basic residues" evidence="1">
    <location>
        <begin position="83"/>
        <end position="93"/>
    </location>
</feature>
<feature type="compositionally biased region" description="Basic and acidic residues" evidence="1">
    <location>
        <begin position="161"/>
        <end position="177"/>
    </location>
</feature>
<proteinExistence type="predicted"/>
<feature type="compositionally biased region" description="Polar residues" evidence="1">
    <location>
        <begin position="200"/>
        <end position="210"/>
    </location>
</feature>
<feature type="compositionally biased region" description="Polar residues" evidence="1">
    <location>
        <begin position="132"/>
        <end position="156"/>
    </location>
</feature>
<comment type="caution">
    <text evidence="3">The sequence shown here is derived from an EMBL/GenBank/DDBJ whole genome shotgun (WGS) entry which is preliminary data.</text>
</comment>
<feature type="region of interest" description="Disordered" evidence="1">
    <location>
        <begin position="128"/>
        <end position="210"/>
    </location>
</feature>
<accession>A0A917T6A7</accession>
<dbReference type="Proteomes" id="UP000642070">
    <property type="component" value="Unassembled WGS sequence"/>
</dbReference>
<keyword evidence="2" id="KW-0812">Transmembrane</keyword>
<reference evidence="3" key="1">
    <citation type="journal article" date="2014" name="Int. J. Syst. Evol. Microbiol.">
        <title>Complete genome sequence of Corynebacterium casei LMG S-19264T (=DSM 44701T), isolated from a smear-ripened cheese.</title>
        <authorList>
            <consortium name="US DOE Joint Genome Institute (JGI-PGF)"/>
            <person name="Walter F."/>
            <person name="Albersmeier A."/>
            <person name="Kalinowski J."/>
            <person name="Ruckert C."/>
        </authorList>
    </citation>
    <scope>NUCLEOTIDE SEQUENCE</scope>
    <source>
        <strain evidence="3">JCM 19831</strain>
    </source>
</reference>
<keyword evidence="2" id="KW-1133">Transmembrane helix</keyword>
<evidence type="ECO:0000313" key="3">
    <source>
        <dbReference type="EMBL" id="GGM10809.1"/>
    </source>
</evidence>
<protein>
    <submittedName>
        <fullName evidence="3">Uncharacterized protein</fullName>
    </submittedName>
</protein>
<evidence type="ECO:0000256" key="1">
    <source>
        <dbReference type="SAM" id="MobiDB-lite"/>
    </source>
</evidence>
<name>A0A917T6A7_9ACTN</name>
<evidence type="ECO:0000313" key="4">
    <source>
        <dbReference type="Proteomes" id="UP000642070"/>
    </source>
</evidence>
<sequence length="210" mass="22325">MFRRRQVRTHSRLMRDELGESFDHLRMAAAHAADGASGALAPRVDAARKAVRPGVRKARDAAMGGMDTVLVIARDRSREAGKKAGKMGRKGKARMMGNEGRSSRWPMAIGGILVAGAAVGAASAMLRRRRNQQSWDEYGSTRTTSDTGSMLDSAKSSMDAGIEKAKTMGEAAKDRASDLIGSKSTNTGPAGSGEYDKPSMPQSASKNSRP</sequence>
<feature type="transmembrane region" description="Helical" evidence="2">
    <location>
        <begin position="105"/>
        <end position="126"/>
    </location>
</feature>
<dbReference type="EMBL" id="BMPI01000004">
    <property type="protein sequence ID" value="GGM10809.1"/>
    <property type="molecule type" value="Genomic_DNA"/>
</dbReference>
<gene>
    <name evidence="3" type="ORF">GCM10007977_009910</name>
</gene>
<keyword evidence="2" id="KW-0472">Membrane</keyword>
<evidence type="ECO:0000256" key="2">
    <source>
        <dbReference type="SAM" id="Phobius"/>
    </source>
</evidence>
<keyword evidence="4" id="KW-1185">Reference proteome</keyword>
<feature type="region of interest" description="Disordered" evidence="1">
    <location>
        <begin position="78"/>
        <end position="102"/>
    </location>
</feature>